<evidence type="ECO:0000313" key="2">
    <source>
        <dbReference type="Proteomes" id="UP001295740"/>
    </source>
</evidence>
<keyword evidence="2" id="KW-1185">Reference proteome</keyword>
<organism evidence="1 2">
    <name type="scientific">Anthostomella pinea</name>
    <dbReference type="NCBI Taxonomy" id="933095"/>
    <lineage>
        <taxon>Eukaryota</taxon>
        <taxon>Fungi</taxon>
        <taxon>Dikarya</taxon>
        <taxon>Ascomycota</taxon>
        <taxon>Pezizomycotina</taxon>
        <taxon>Sordariomycetes</taxon>
        <taxon>Xylariomycetidae</taxon>
        <taxon>Xylariales</taxon>
        <taxon>Xylariaceae</taxon>
        <taxon>Anthostomella</taxon>
    </lineage>
</organism>
<comment type="caution">
    <text evidence="1">The sequence shown here is derived from an EMBL/GenBank/DDBJ whole genome shotgun (WGS) entry which is preliminary data.</text>
</comment>
<evidence type="ECO:0000313" key="1">
    <source>
        <dbReference type="EMBL" id="CAJ2507802.1"/>
    </source>
</evidence>
<dbReference type="EMBL" id="CAUWAG010000010">
    <property type="protein sequence ID" value="CAJ2507802.1"/>
    <property type="molecule type" value="Genomic_DNA"/>
</dbReference>
<sequence length="123" mass="13933">MYPEHVGRVILDGVVDADHYVEPTWMDSLRDADAIWDDFFVYCAQAGPACHIFQIGDRPEDIKKKFDHVMALIAEQPVIVVSEWSNTPILVTASDLKGIAFSRCMRKMRVTRPKLQTTAQALL</sequence>
<reference evidence="1" key="1">
    <citation type="submission" date="2023-10" db="EMBL/GenBank/DDBJ databases">
        <authorList>
            <person name="Hackl T."/>
        </authorList>
    </citation>
    <scope>NUCLEOTIDE SEQUENCE</scope>
</reference>
<protein>
    <submittedName>
        <fullName evidence="1">Uu.00g089880.m01.CDS01</fullName>
    </submittedName>
</protein>
<proteinExistence type="predicted"/>
<accession>A0AAI8YK90</accession>
<dbReference type="Proteomes" id="UP001295740">
    <property type="component" value="Unassembled WGS sequence"/>
</dbReference>
<name>A0AAI8YK90_9PEZI</name>
<gene>
    <name evidence="1" type="ORF">KHLLAP_LOCUS8270</name>
</gene>
<dbReference type="AlphaFoldDB" id="A0AAI8YK90"/>